<organism evidence="2 3">
    <name type="scientific">Leisingera aquaemixtae</name>
    <dbReference type="NCBI Taxonomy" id="1396826"/>
    <lineage>
        <taxon>Bacteria</taxon>
        <taxon>Pseudomonadati</taxon>
        <taxon>Pseudomonadota</taxon>
        <taxon>Alphaproteobacteria</taxon>
        <taxon>Rhodobacterales</taxon>
        <taxon>Roseobacteraceae</taxon>
        <taxon>Leisingera</taxon>
    </lineage>
</organism>
<dbReference type="PANTHER" id="PTHR34387">
    <property type="entry name" value="SLR1258 PROTEIN"/>
    <property type="match status" value="1"/>
</dbReference>
<evidence type="ECO:0000256" key="1">
    <source>
        <dbReference type="SAM" id="SignalP"/>
    </source>
</evidence>
<feature type="chain" id="PRO_5046643607" evidence="1">
    <location>
        <begin position="22"/>
        <end position="244"/>
    </location>
</feature>
<evidence type="ECO:0000313" key="3">
    <source>
        <dbReference type="Proteomes" id="UP001058514"/>
    </source>
</evidence>
<evidence type="ECO:0000313" key="2">
    <source>
        <dbReference type="EMBL" id="UWQ40306.1"/>
    </source>
</evidence>
<proteinExistence type="predicted"/>
<keyword evidence="1" id="KW-0732">Signal</keyword>
<keyword evidence="3" id="KW-1185">Reference proteome</keyword>
<dbReference type="InterPro" id="IPR007497">
    <property type="entry name" value="SIMPL/DUF541"/>
</dbReference>
<gene>
    <name evidence="2" type="ORF">K3718_12120</name>
</gene>
<dbReference type="PANTHER" id="PTHR34387:SF1">
    <property type="entry name" value="PERIPLASMIC IMMUNOGENIC PROTEIN"/>
    <property type="match status" value="1"/>
</dbReference>
<dbReference type="RefSeq" id="WP_259963724.1">
    <property type="nucleotide sequence ID" value="NZ_CP081051.1"/>
</dbReference>
<name>A0ABY5WFR6_9RHOB</name>
<protein>
    <submittedName>
        <fullName evidence="2">SIMPL domain-containing protein</fullName>
    </submittedName>
</protein>
<reference evidence="2" key="1">
    <citation type="submission" date="2021-08" db="EMBL/GenBank/DDBJ databases">
        <authorList>
            <person name="Nwanade C."/>
            <person name="Wang M."/>
            <person name="Masoudi A."/>
            <person name="Yu Z."/>
            <person name="Liu J."/>
        </authorList>
    </citation>
    <scope>NUCLEOTIDE SEQUENCE</scope>
    <source>
        <strain evidence="2">S166</strain>
    </source>
</reference>
<sequence>MKARKLLAAALMLSMGAGAAAASEAAAQRQITVNGESTLQMAPELATITLGVTEEAEEAAAAMAAVSEAMGAVIAQLKESGIAGADMQTQQIAMHPVWSQDRSYDNGGRREITGFQASNTLMVRVRDLDRLGPVLDTVLTAGANQFQGLSFGVEDPAAVTDRIRGEAVKDAMRKAQQLAEAAGMDLGPVRTITENGGGGGPRPMMAMDMARSEAMPVEAGELTFTHNVSVVFDMAEPGARQANN</sequence>
<dbReference type="Gene3D" id="3.30.110.170">
    <property type="entry name" value="Protein of unknown function (DUF541), domain 1"/>
    <property type="match status" value="1"/>
</dbReference>
<dbReference type="InterPro" id="IPR052022">
    <property type="entry name" value="26kDa_periplasmic_antigen"/>
</dbReference>
<dbReference type="Proteomes" id="UP001058514">
    <property type="component" value="Chromosome"/>
</dbReference>
<feature type="signal peptide" evidence="1">
    <location>
        <begin position="1"/>
        <end position="21"/>
    </location>
</feature>
<accession>A0ABY5WFR6</accession>
<dbReference type="Pfam" id="PF04402">
    <property type="entry name" value="SIMPL"/>
    <property type="match status" value="1"/>
</dbReference>
<dbReference type="Gene3D" id="3.30.70.2970">
    <property type="entry name" value="Protein of unknown function (DUF541), domain 2"/>
    <property type="match status" value="1"/>
</dbReference>
<dbReference type="EMBL" id="CP081051">
    <property type="protein sequence ID" value="UWQ40306.1"/>
    <property type="molecule type" value="Genomic_DNA"/>
</dbReference>